<name>A0A231GPM5_PSEJE</name>
<evidence type="ECO:0000313" key="1">
    <source>
        <dbReference type="EMBL" id="SEC12212.1"/>
    </source>
</evidence>
<accession>A0A231GPM5</accession>
<dbReference type="Proteomes" id="UP000198542">
    <property type="component" value="Unassembled WGS sequence"/>
</dbReference>
<dbReference type="EMBL" id="FNTC01000002">
    <property type="protein sequence ID" value="SEC12212.1"/>
    <property type="molecule type" value="Genomic_DNA"/>
</dbReference>
<proteinExistence type="predicted"/>
<reference evidence="2" key="1">
    <citation type="submission" date="2016-10" db="EMBL/GenBank/DDBJ databases">
        <authorList>
            <person name="Varghese N."/>
            <person name="Submissions S."/>
        </authorList>
    </citation>
    <scope>NUCLEOTIDE SEQUENCE [LARGE SCALE GENOMIC DNA]</scope>
    <source>
        <strain evidence="2">BS3660</strain>
    </source>
</reference>
<dbReference type="AlphaFoldDB" id="A0A231GPM5"/>
<keyword evidence="2" id="KW-1185">Reference proteome</keyword>
<gene>
    <name evidence="1" type="ORF">SAMN04490187_3252</name>
</gene>
<organism evidence="1 2">
    <name type="scientific">Pseudomonas jessenii</name>
    <dbReference type="NCBI Taxonomy" id="77298"/>
    <lineage>
        <taxon>Bacteria</taxon>
        <taxon>Pseudomonadati</taxon>
        <taxon>Pseudomonadota</taxon>
        <taxon>Gammaproteobacteria</taxon>
        <taxon>Pseudomonadales</taxon>
        <taxon>Pseudomonadaceae</taxon>
        <taxon>Pseudomonas</taxon>
    </lineage>
</organism>
<dbReference type="RefSeq" id="WP_090454578.1">
    <property type="nucleotide sequence ID" value="NZ_FNTC01000002.1"/>
</dbReference>
<evidence type="ECO:0000313" key="2">
    <source>
        <dbReference type="Proteomes" id="UP000198542"/>
    </source>
</evidence>
<sequence length="71" mass="7661">MILNPESKYPSRRSYVVKLRSDAAPGALVGRLENLVTGRQREFSSAEELLESIASDLALATGEHTADAGDE</sequence>
<protein>
    <submittedName>
        <fullName evidence="1">Uncharacterized protein</fullName>
    </submittedName>
</protein>